<accession>A0ACC2NDL7</accession>
<reference evidence="1" key="1">
    <citation type="submission" date="2023-04" db="EMBL/GenBank/DDBJ databases">
        <title>A chromosome-level genome assembly of the parasitoid wasp Eretmocerus hayati.</title>
        <authorList>
            <person name="Zhong Y."/>
            <person name="Liu S."/>
            <person name="Liu Y."/>
        </authorList>
    </citation>
    <scope>NUCLEOTIDE SEQUENCE</scope>
    <source>
        <strain evidence="1">ZJU_SS_LIU_2023</strain>
    </source>
</reference>
<keyword evidence="2" id="KW-1185">Reference proteome</keyword>
<evidence type="ECO:0000313" key="2">
    <source>
        <dbReference type="Proteomes" id="UP001239111"/>
    </source>
</evidence>
<sequence>MITSLRELVHFFKRPKWEQFLKAAGGTRLQNFPDTRFCYIRDSCRSVLQNLNRLRNICQRENDVPQDINGIVMNEPFQQWLQNIVNELDPICVLMNSCQNPISTVAEDMQMWLTLQVGPARLVQLVEDRIARMDEQGTSGVAYLANLLNPLYQGAMLNDQQRLLAHRCVELKFSEAEREEFNRFIQNRDDHQRLAIAIGDAYVF</sequence>
<proteinExistence type="predicted"/>
<dbReference type="Proteomes" id="UP001239111">
    <property type="component" value="Chromosome 3"/>
</dbReference>
<comment type="caution">
    <text evidence="1">The sequence shown here is derived from an EMBL/GenBank/DDBJ whole genome shotgun (WGS) entry which is preliminary data.</text>
</comment>
<name>A0ACC2NDL7_9HYME</name>
<gene>
    <name evidence="1" type="ORF">QAD02_000524</name>
</gene>
<evidence type="ECO:0000313" key="1">
    <source>
        <dbReference type="EMBL" id="KAJ8669265.1"/>
    </source>
</evidence>
<dbReference type="EMBL" id="CM056743">
    <property type="protein sequence ID" value="KAJ8669265.1"/>
    <property type="molecule type" value="Genomic_DNA"/>
</dbReference>
<protein>
    <submittedName>
        <fullName evidence="1">Uncharacterized protein</fullName>
    </submittedName>
</protein>
<organism evidence="1 2">
    <name type="scientific">Eretmocerus hayati</name>
    <dbReference type="NCBI Taxonomy" id="131215"/>
    <lineage>
        <taxon>Eukaryota</taxon>
        <taxon>Metazoa</taxon>
        <taxon>Ecdysozoa</taxon>
        <taxon>Arthropoda</taxon>
        <taxon>Hexapoda</taxon>
        <taxon>Insecta</taxon>
        <taxon>Pterygota</taxon>
        <taxon>Neoptera</taxon>
        <taxon>Endopterygota</taxon>
        <taxon>Hymenoptera</taxon>
        <taxon>Apocrita</taxon>
        <taxon>Proctotrupomorpha</taxon>
        <taxon>Chalcidoidea</taxon>
        <taxon>Aphelinidae</taxon>
        <taxon>Aphelininae</taxon>
        <taxon>Eretmocerus</taxon>
    </lineage>
</organism>